<organism evidence="1 2">
    <name type="scientific">SAR86 cluster bacterium</name>
    <dbReference type="NCBI Taxonomy" id="2030880"/>
    <lineage>
        <taxon>Bacteria</taxon>
        <taxon>Pseudomonadati</taxon>
        <taxon>Pseudomonadota</taxon>
        <taxon>Gammaproteobacteria</taxon>
        <taxon>SAR86 cluster</taxon>
    </lineage>
</organism>
<sequence length="138" mass="15917">MPYKVSFRDSDGRLETNYYGVLNDEDFLKCANEKEAIEDLATRFKISISDFSAVSEFKLSIEIVKESAFRTKQFFDQYDDRPMLVVLPTDLQFGMGRLWSAFAGSDDKVKMFRTRDEADAWLMGNVSKCEKKSMESSL</sequence>
<reference evidence="2" key="1">
    <citation type="submission" date="2017-08" db="EMBL/GenBank/DDBJ databases">
        <title>A dynamic microbial community with high functional redundancy inhabits the cold, oxic subseafloor aquifer.</title>
        <authorList>
            <person name="Tully B.J."/>
            <person name="Wheat C.G."/>
            <person name="Glazer B.T."/>
            <person name="Huber J.A."/>
        </authorList>
    </citation>
    <scope>NUCLEOTIDE SEQUENCE [LARGE SCALE GENOMIC DNA]</scope>
</reference>
<gene>
    <name evidence="1" type="ORF">COC19_04910</name>
</gene>
<evidence type="ECO:0000313" key="1">
    <source>
        <dbReference type="EMBL" id="PCH61302.1"/>
    </source>
</evidence>
<comment type="caution">
    <text evidence="1">The sequence shown here is derived from an EMBL/GenBank/DDBJ whole genome shotgun (WGS) entry which is preliminary data.</text>
</comment>
<dbReference type="Proteomes" id="UP000218172">
    <property type="component" value="Unassembled WGS sequence"/>
</dbReference>
<accession>A0A2A4MN36</accession>
<name>A0A2A4MN36_9GAMM</name>
<dbReference type="EMBL" id="NVQR01000069">
    <property type="protein sequence ID" value="PCH61302.1"/>
    <property type="molecule type" value="Genomic_DNA"/>
</dbReference>
<evidence type="ECO:0000313" key="2">
    <source>
        <dbReference type="Proteomes" id="UP000218172"/>
    </source>
</evidence>
<dbReference type="AlphaFoldDB" id="A0A2A4MN36"/>
<evidence type="ECO:0008006" key="3">
    <source>
        <dbReference type="Google" id="ProtNLM"/>
    </source>
</evidence>
<protein>
    <recommendedName>
        <fullName evidence="3">STAS/SEC14 domain-containing protein</fullName>
    </recommendedName>
</protein>
<proteinExistence type="predicted"/>